<comment type="cofactor">
    <cofactor evidence="1">
        <name>pyridoxal 5'-phosphate</name>
        <dbReference type="ChEBI" id="CHEBI:597326"/>
    </cofactor>
</comment>
<accession>T1AIW3</accession>
<dbReference type="GO" id="GO:0008453">
    <property type="term" value="F:alanine-glyoxylate transaminase activity"/>
    <property type="evidence" value="ECO:0007669"/>
    <property type="project" value="TreeGrafter"/>
</dbReference>
<keyword evidence="4" id="KW-0808">Transferase</keyword>
<dbReference type="InterPro" id="IPR015421">
    <property type="entry name" value="PyrdxlP-dep_Trfase_major"/>
</dbReference>
<gene>
    <name evidence="4" type="ORF">B1A_16285</name>
</gene>
<dbReference type="GO" id="GO:0005777">
    <property type="term" value="C:peroxisome"/>
    <property type="evidence" value="ECO:0007669"/>
    <property type="project" value="TreeGrafter"/>
</dbReference>
<dbReference type="Gene3D" id="3.40.640.10">
    <property type="entry name" value="Type I PLP-dependent aspartate aminotransferase-like (Major domain)"/>
    <property type="match status" value="1"/>
</dbReference>
<dbReference type="GO" id="GO:0004760">
    <property type="term" value="F:L-serine-pyruvate transaminase activity"/>
    <property type="evidence" value="ECO:0007669"/>
    <property type="project" value="TreeGrafter"/>
</dbReference>
<dbReference type="PANTHER" id="PTHR21152:SF40">
    <property type="entry name" value="ALANINE--GLYOXYLATE AMINOTRANSFERASE"/>
    <property type="match status" value="1"/>
</dbReference>
<name>T1AIW3_9ZZZZ</name>
<reference evidence="4" key="2">
    <citation type="journal article" date="2014" name="ISME J.">
        <title>Microbial stratification in low pH oxic and suboxic macroscopic growths along an acid mine drainage.</title>
        <authorList>
            <person name="Mendez-Garcia C."/>
            <person name="Mesa V."/>
            <person name="Sprenger R.R."/>
            <person name="Richter M."/>
            <person name="Diez M.S."/>
            <person name="Solano J."/>
            <person name="Bargiela R."/>
            <person name="Golyshina O.V."/>
            <person name="Manteca A."/>
            <person name="Ramos J.L."/>
            <person name="Gallego J.R."/>
            <person name="Llorente I."/>
            <person name="Martins Dos Santos V.A."/>
            <person name="Jensen O.N."/>
            <person name="Pelaez A.I."/>
            <person name="Sanchez J."/>
            <person name="Ferrer M."/>
        </authorList>
    </citation>
    <scope>NUCLEOTIDE SEQUENCE</scope>
</reference>
<comment type="caution">
    <text evidence="4">The sequence shown here is derived from an EMBL/GenBank/DDBJ whole genome shotgun (WGS) entry which is preliminary data.</text>
</comment>
<feature type="non-terminal residue" evidence="4">
    <location>
        <position position="146"/>
    </location>
</feature>
<dbReference type="InterPro" id="IPR015424">
    <property type="entry name" value="PyrdxlP-dep_Trfase"/>
</dbReference>
<evidence type="ECO:0000259" key="3">
    <source>
        <dbReference type="Pfam" id="PF00266"/>
    </source>
</evidence>
<organism evidence="4">
    <name type="scientific">mine drainage metagenome</name>
    <dbReference type="NCBI Taxonomy" id="410659"/>
    <lineage>
        <taxon>unclassified sequences</taxon>
        <taxon>metagenomes</taxon>
        <taxon>ecological metagenomes</taxon>
    </lineage>
</organism>
<dbReference type="InterPro" id="IPR000192">
    <property type="entry name" value="Aminotrans_V_dom"/>
</dbReference>
<keyword evidence="2" id="KW-0663">Pyridoxal phosphate</keyword>
<dbReference type="SUPFAM" id="SSF53383">
    <property type="entry name" value="PLP-dependent transferases"/>
    <property type="match status" value="1"/>
</dbReference>
<dbReference type="PANTHER" id="PTHR21152">
    <property type="entry name" value="AMINOTRANSFERASE CLASS V"/>
    <property type="match status" value="1"/>
</dbReference>
<evidence type="ECO:0000313" key="4">
    <source>
        <dbReference type="EMBL" id="EQD40889.1"/>
    </source>
</evidence>
<dbReference type="EMBL" id="AUZX01011965">
    <property type="protein sequence ID" value="EQD40889.1"/>
    <property type="molecule type" value="Genomic_DNA"/>
</dbReference>
<reference evidence="4" key="1">
    <citation type="submission" date="2013-08" db="EMBL/GenBank/DDBJ databases">
        <authorList>
            <person name="Mendez C."/>
            <person name="Richter M."/>
            <person name="Ferrer M."/>
            <person name="Sanchez J."/>
        </authorList>
    </citation>
    <scope>NUCLEOTIDE SEQUENCE</scope>
</reference>
<dbReference type="Pfam" id="PF00266">
    <property type="entry name" value="Aminotran_5"/>
    <property type="match status" value="1"/>
</dbReference>
<sequence>MWGERLFIPGPTNVPAEILSAGARQTTDHRGEAFRTLYAEVRTGIAELGSASDAVILPSSGTGGLEAVAHSLLHPGMRVLAAVAGAFGERFARVAELCGAKVERMAFPWGAPIDPDAVSARAREGAFEAILLTQNETSTGVLHPVD</sequence>
<proteinExistence type="predicted"/>
<dbReference type="AlphaFoldDB" id="T1AIW3"/>
<dbReference type="GO" id="GO:0019265">
    <property type="term" value="P:glycine biosynthetic process, by transamination of glyoxylate"/>
    <property type="evidence" value="ECO:0007669"/>
    <property type="project" value="TreeGrafter"/>
</dbReference>
<protein>
    <submittedName>
        <fullName evidence="4">Aminotransferase class V</fullName>
    </submittedName>
</protein>
<evidence type="ECO:0000256" key="2">
    <source>
        <dbReference type="ARBA" id="ARBA00022898"/>
    </source>
</evidence>
<keyword evidence="4" id="KW-0032">Aminotransferase</keyword>
<feature type="domain" description="Aminotransferase class V" evidence="3">
    <location>
        <begin position="24"/>
        <end position="145"/>
    </location>
</feature>
<evidence type="ECO:0000256" key="1">
    <source>
        <dbReference type="ARBA" id="ARBA00001933"/>
    </source>
</evidence>